<dbReference type="EMBL" id="BAABFO010000011">
    <property type="protein sequence ID" value="GAA4333774.1"/>
    <property type="molecule type" value="Genomic_DNA"/>
</dbReference>
<comment type="caution">
    <text evidence="5">The sequence shown here is derived from an EMBL/GenBank/DDBJ whole genome shotgun (WGS) entry which is preliminary data.</text>
</comment>
<keyword evidence="2" id="KW-0238">DNA-binding</keyword>
<evidence type="ECO:0000256" key="1">
    <source>
        <dbReference type="ARBA" id="ARBA00023015"/>
    </source>
</evidence>
<dbReference type="SMART" id="SM00347">
    <property type="entry name" value="HTH_MARR"/>
    <property type="match status" value="1"/>
</dbReference>
<dbReference type="RefSeq" id="WP_345249966.1">
    <property type="nucleotide sequence ID" value="NZ_BAABFO010000011.1"/>
</dbReference>
<keyword evidence="6" id="KW-1185">Reference proteome</keyword>
<name>A0ABP8H3A2_9BURK</name>
<feature type="domain" description="HTH marR-type" evidence="4">
    <location>
        <begin position="14"/>
        <end position="144"/>
    </location>
</feature>
<evidence type="ECO:0000313" key="6">
    <source>
        <dbReference type="Proteomes" id="UP001501671"/>
    </source>
</evidence>
<dbReference type="InterPro" id="IPR036390">
    <property type="entry name" value="WH_DNA-bd_sf"/>
</dbReference>
<gene>
    <name evidence="5" type="ORF">GCM10023144_25390</name>
</gene>
<dbReference type="PROSITE" id="PS01117">
    <property type="entry name" value="HTH_MARR_1"/>
    <property type="match status" value="1"/>
</dbReference>
<reference evidence="6" key="1">
    <citation type="journal article" date="2019" name="Int. J. Syst. Evol. Microbiol.">
        <title>The Global Catalogue of Microorganisms (GCM) 10K type strain sequencing project: providing services to taxonomists for standard genome sequencing and annotation.</title>
        <authorList>
            <consortium name="The Broad Institute Genomics Platform"/>
            <consortium name="The Broad Institute Genome Sequencing Center for Infectious Disease"/>
            <person name="Wu L."/>
            <person name="Ma J."/>
        </authorList>
    </citation>
    <scope>NUCLEOTIDE SEQUENCE [LARGE SCALE GENOMIC DNA]</scope>
    <source>
        <strain evidence="6">JCM 17666</strain>
    </source>
</reference>
<organism evidence="5 6">
    <name type="scientific">Pigmentiphaga soli</name>
    <dbReference type="NCBI Taxonomy" id="1007095"/>
    <lineage>
        <taxon>Bacteria</taxon>
        <taxon>Pseudomonadati</taxon>
        <taxon>Pseudomonadota</taxon>
        <taxon>Betaproteobacteria</taxon>
        <taxon>Burkholderiales</taxon>
        <taxon>Alcaligenaceae</taxon>
        <taxon>Pigmentiphaga</taxon>
    </lineage>
</organism>
<proteinExistence type="predicted"/>
<protein>
    <submittedName>
        <fullName evidence="5">MarR family transcriptional regulator</fullName>
    </submittedName>
</protein>
<dbReference type="InterPro" id="IPR039422">
    <property type="entry name" value="MarR/SlyA-like"/>
</dbReference>
<dbReference type="SUPFAM" id="SSF46785">
    <property type="entry name" value="Winged helix' DNA-binding domain"/>
    <property type="match status" value="1"/>
</dbReference>
<dbReference type="Proteomes" id="UP001501671">
    <property type="component" value="Unassembled WGS sequence"/>
</dbReference>
<dbReference type="Pfam" id="PF01047">
    <property type="entry name" value="MarR"/>
    <property type="match status" value="1"/>
</dbReference>
<evidence type="ECO:0000256" key="3">
    <source>
        <dbReference type="ARBA" id="ARBA00023163"/>
    </source>
</evidence>
<dbReference type="InterPro" id="IPR023187">
    <property type="entry name" value="Tscrpt_reg_MarR-type_CS"/>
</dbReference>
<dbReference type="Gene3D" id="1.10.10.10">
    <property type="entry name" value="Winged helix-like DNA-binding domain superfamily/Winged helix DNA-binding domain"/>
    <property type="match status" value="1"/>
</dbReference>
<dbReference type="InterPro" id="IPR000835">
    <property type="entry name" value="HTH_MarR-typ"/>
</dbReference>
<sequence>MTPPGKPPGQPPGIEVLEQELAYLARALEAVQRKRRYPLDRAQYLLLALLERDGPLPVTALAERLLLDDSTVTRQVAAMAERGLVDRLPNPADGRSMLIRATPAGLETAGQMRDMRIGRVALLFEGWPDDDRVRMAELLARLNASLRATLSTR</sequence>
<evidence type="ECO:0000313" key="5">
    <source>
        <dbReference type="EMBL" id="GAA4333774.1"/>
    </source>
</evidence>
<dbReference type="PROSITE" id="PS50995">
    <property type="entry name" value="HTH_MARR_2"/>
    <property type="match status" value="1"/>
</dbReference>
<accession>A0ABP8H3A2</accession>
<dbReference type="PANTHER" id="PTHR33164">
    <property type="entry name" value="TRANSCRIPTIONAL REGULATOR, MARR FAMILY"/>
    <property type="match status" value="1"/>
</dbReference>
<evidence type="ECO:0000259" key="4">
    <source>
        <dbReference type="PROSITE" id="PS50995"/>
    </source>
</evidence>
<dbReference type="InterPro" id="IPR036388">
    <property type="entry name" value="WH-like_DNA-bd_sf"/>
</dbReference>
<evidence type="ECO:0000256" key="2">
    <source>
        <dbReference type="ARBA" id="ARBA00023125"/>
    </source>
</evidence>
<keyword evidence="1" id="KW-0805">Transcription regulation</keyword>
<keyword evidence="3" id="KW-0804">Transcription</keyword>
<dbReference type="PANTHER" id="PTHR33164:SF57">
    <property type="entry name" value="MARR-FAMILY TRANSCRIPTIONAL REGULATOR"/>
    <property type="match status" value="1"/>
</dbReference>